<keyword evidence="2" id="KW-1185">Reference proteome</keyword>
<dbReference type="AlphaFoldDB" id="R0KNX7"/>
<dbReference type="GeneID" id="19399896"/>
<dbReference type="Proteomes" id="UP000016935">
    <property type="component" value="Unassembled WGS sequence"/>
</dbReference>
<evidence type="ECO:0000313" key="1">
    <source>
        <dbReference type="EMBL" id="EOA90779.1"/>
    </source>
</evidence>
<dbReference type="HOGENOM" id="CLU_2639661_0_0_1"/>
<reference evidence="1 2" key="1">
    <citation type="journal article" date="2012" name="PLoS Pathog.">
        <title>Diverse lifestyles and strategies of plant pathogenesis encoded in the genomes of eighteen Dothideomycetes fungi.</title>
        <authorList>
            <person name="Ohm R.A."/>
            <person name="Feau N."/>
            <person name="Henrissat B."/>
            <person name="Schoch C.L."/>
            <person name="Horwitz B.A."/>
            <person name="Barry K.W."/>
            <person name="Condon B.J."/>
            <person name="Copeland A.C."/>
            <person name="Dhillon B."/>
            <person name="Glaser F."/>
            <person name="Hesse C.N."/>
            <person name="Kosti I."/>
            <person name="LaButti K."/>
            <person name="Lindquist E.A."/>
            <person name="Lucas S."/>
            <person name="Salamov A.A."/>
            <person name="Bradshaw R.E."/>
            <person name="Ciuffetti L."/>
            <person name="Hamelin R.C."/>
            <person name="Kema G.H.J."/>
            <person name="Lawrence C."/>
            <person name="Scott J.A."/>
            <person name="Spatafora J.W."/>
            <person name="Turgeon B.G."/>
            <person name="de Wit P.J.G.M."/>
            <person name="Zhong S."/>
            <person name="Goodwin S.B."/>
            <person name="Grigoriev I.V."/>
        </authorList>
    </citation>
    <scope>NUCLEOTIDE SEQUENCE [LARGE SCALE GENOMIC DNA]</scope>
    <source>
        <strain evidence="2">28A</strain>
    </source>
</reference>
<reference evidence="1 2" key="2">
    <citation type="journal article" date="2013" name="PLoS Genet.">
        <title>Comparative genome structure, secondary metabolite, and effector coding capacity across Cochliobolus pathogens.</title>
        <authorList>
            <person name="Condon B.J."/>
            <person name="Leng Y."/>
            <person name="Wu D."/>
            <person name="Bushley K.E."/>
            <person name="Ohm R.A."/>
            <person name="Otillar R."/>
            <person name="Martin J."/>
            <person name="Schackwitz W."/>
            <person name="Grimwood J."/>
            <person name="MohdZainudin N."/>
            <person name="Xue C."/>
            <person name="Wang R."/>
            <person name="Manning V.A."/>
            <person name="Dhillon B."/>
            <person name="Tu Z.J."/>
            <person name="Steffenson B.J."/>
            <person name="Salamov A."/>
            <person name="Sun H."/>
            <person name="Lowry S."/>
            <person name="LaButti K."/>
            <person name="Han J."/>
            <person name="Copeland A."/>
            <person name="Lindquist E."/>
            <person name="Barry K."/>
            <person name="Schmutz J."/>
            <person name="Baker S.E."/>
            <person name="Ciuffetti L.M."/>
            <person name="Grigoriev I.V."/>
            <person name="Zhong S."/>
            <person name="Turgeon B.G."/>
        </authorList>
    </citation>
    <scope>NUCLEOTIDE SEQUENCE [LARGE SCALE GENOMIC DNA]</scope>
    <source>
        <strain evidence="2">28A</strain>
    </source>
</reference>
<sequence>MYKSDMTIPVKQYSEISTIMQHLSMAIAAGADEANSQPDAQQHTTRQCARFHFPVCSRAEGRQCRTMCLVIGAAVGR</sequence>
<dbReference type="EMBL" id="KB908482">
    <property type="protein sequence ID" value="EOA90779.1"/>
    <property type="molecule type" value="Genomic_DNA"/>
</dbReference>
<name>R0KNX7_EXST2</name>
<gene>
    <name evidence="1" type="ORF">SETTUDRAFT_166677</name>
</gene>
<proteinExistence type="predicted"/>
<evidence type="ECO:0000313" key="2">
    <source>
        <dbReference type="Proteomes" id="UP000016935"/>
    </source>
</evidence>
<accession>R0KNX7</accession>
<protein>
    <submittedName>
        <fullName evidence="1">Uncharacterized protein</fullName>
    </submittedName>
</protein>
<dbReference type="RefSeq" id="XP_008021526.1">
    <property type="nucleotide sequence ID" value="XM_008023335.1"/>
</dbReference>
<organism evidence="1 2">
    <name type="scientific">Exserohilum turcicum (strain 28A)</name>
    <name type="common">Northern leaf blight fungus</name>
    <name type="synonym">Setosphaeria turcica</name>
    <dbReference type="NCBI Taxonomy" id="671987"/>
    <lineage>
        <taxon>Eukaryota</taxon>
        <taxon>Fungi</taxon>
        <taxon>Dikarya</taxon>
        <taxon>Ascomycota</taxon>
        <taxon>Pezizomycotina</taxon>
        <taxon>Dothideomycetes</taxon>
        <taxon>Pleosporomycetidae</taxon>
        <taxon>Pleosporales</taxon>
        <taxon>Pleosporineae</taxon>
        <taxon>Pleosporaceae</taxon>
        <taxon>Exserohilum</taxon>
    </lineage>
</organism>